<dbReference type="AlphaFoldDB" id="A0A179G7Y3"/>
<keyword evidence="2" id="KW-0732">Signal</keyword>
<comment type="caution">
    <text evidence="3">The sequence shown here is derived from an EMBL/GenBank/DDBJ whole genome shotgun (WGS) entry which is preliminary data.</text>
</comment>
<organism evidence="3 4">
    <name type="scientific">Pochonia chlamydosporia 170</name>
    <dbReference type="NCBI Taxonomy" id="1380566"/>
    <lineage>
        <taxon>Eukaryota</taxon>
        <taxon>Fungi</taxon>
        <taxon>Dikarya</taxon>
        <taxon>Ascomycota</taxon>
        <taxon>Pezizomycotina</taxon>
        <taxon>Sordariomycetes</taxon>
        <taxon>Hypocreomycetidae</taxon>
        <taxon>Hypocreales</taxon>
        <taxon>Clavicipitaceae</taxon>
        <taxon>Pochonia</taxon>
    </lineage>
</organism>
<dbReference type="GeneID" id="28845324"/>
<feature type="compositionally biased region" description="Low complexity" evidence="1">
    <location>
        <begin position="41"/>
        <end position="73"/>
    </location>
</feature>
<evidence type="ECO:0000256" key="2">
    <source>
        <dbReference type="SAM" id="SignalP"/>
    </source>
</evidence>
<feature type="region of interest" description="Disordered" evidence="1">
    <location>
        <begin position="237"/>
        <end position="261"/>
    </location>
</feature>
<dbReference type="EMBL" id="LSBJ02000001">
    <property type="protein sequence ID" value="OAQ73914.2"/>
    <property type="molecule type" value="Genomic_DNA"/>
</dbReference>
<proteinExistence type="predicted"/>
<feature type="region of interest" description="Disordered" evidence="1">
    <location>
        <begin position="37"/>
        <end position="190"/>
    </location>
</feature>
<dbReference type="RefSeq" id="XP_022284745.1">
    <property type="nucleotide sequence ID" value="XM_022428227.1"/>
</dbReference>
<reference evidence="3 4" key="1">
    <citation type="journal article" date="2016" name="PLoS Pathog.">
        <title>Biosynthesis of antibiotic leucinostatins in bio-control fungus Purpureocillium lilacinum and their inhibition on phytophthora revealed by genome mining.</title>
        <authorList>
            <person name="Wang G."/>
            <person name="Liu Z."/>
            <person name="Lin R."/>
            <person name="Li E."/>
            <person name="Mao Z."/>
            <person name="Ling J."/>
            <person name="Yang Y."/>
            <person name="Yin W.B."/>
            <person name="Xie B."/>
        </authorList>
    </citation>
    <scope>NUCLEOTIDE SEQUENCE [LARGE SCALE GENOMIC DNA]</scope>
    <source>
        <strain evidence="3">170</strain>
    </source>
</reference>
<evidence type="ECO:0000313" key="3">
    <source>
        <dbReference type="EMBL" id="OAQ73914.2"/>
    </source>
</evidence>
<protein>
    <submittedName>
        <fullName evidence="3">Uncharacterized protein</fullName>
    </submittedName>
</protein>
<accession>A0A179G7Y3</accession>
<evidence type="ECO:0000313" key="4">
    <source>
        <dbReference type="Proteomes" id="UP000078397"/>
    </source>
</evidence>
<gene>
    <name evidence="3" type="ORF">VFPPC_01511</name>
</gene>
<name>A0A179G7Y3_METCM</name>
<keyword evidence="4" id="KW-1185">Reference proteome</keyword>
<feature type="chain" id="PRO_5012475417" evidence="2">
    <location>
        <begin position="24"/>
        <end position="357"/>
    </location>
</feature>
<dbReference type="KEGG" id="pchm:VFPPC_01511"/>
<feature type="compositionally biased region" description="Low complexity" evidence="1">
    <location>
        <begin position="84"/>
        <end position="96"/>
    </location>
</feature>
<feature type="signal peptide" evidence="2">
    <location>
        <begin position="1"/>
        <end position="23"/>
    </location>
</feature>
<feature type="compositionally biased region" description="Basic residues" evidence="1">
    <location>
        <begin position="116"/>
        <end position="161"/>
    </location>
</feature>
<evidence type="ECO:0000256" key="1">
    <source>
        <dbReference type="SAM" id="MobiDB-lite"/>
    </source>
</evidence>
<sequence length="357" mass="38444">MKVSNIVTYSVVLLAQLADSIPADVLDERKLGTGDALEARGGNNAANQNGNQVNNGAQTGNNGNNGVKANGAKAAKKRAGGKNGKAASKARNRNNASQSCQGGAAANRVTNNATGKRGRRRGKKRGKGRRTRARGKGRRRNRKNRKSRRNGKNRKNRKNRNRGRDLESDAGITIREDIGNSPSRRSLVDTPGDFLERRERSVGYDFDLVARFLEERGDDYVVVRRDTGEVLSARSDDEIAGSALEERDEGDDGPSAAGNVFEARDVDDSGDLEARDEDAAAFAAADAAEQKEDAALEAAQAAGGLRKRRVDDVMNLEAYKRENEGSDDDSLVSRVVTNVGQVGNEHGQVAARQEIAF</sequence>
<dbReference type="Proteomes" id="UP000078397">
    <property type="component" value="Unassembled WGS sequence"/>
</dbReference>